<organism evidence="5 6">
    <name type="scientific">Halococcoides cellulosivorans</name>
    <dbReference type="NCBI Taxonomy" id="1679096"/>
    <lineage>
        <taxon>Archaea</taxon>
        <taxon>Methanobacteriati</taxon>
        <taxon>Methanobacteriota</taxon>
        <taxon>Stenosarchaea group</taxon>
        <taxon>Halobacteria</taxon>
        <taxon>Halobacteriales</taxon>
        <taxon>Haloarculaceae</taxon>
        <taxon>Halococcoides</taxon>
    </lineage>
</organism>
<evidence type="ECO:0000313" key="6">
    <source>
        <dbReference type="Proteomes" id="UP000244727"/>
    </source>
</evidence>
<dbReference type="EMBL" id="CP028858">
    <property type="protein sequence ID" value="AWB27480.1"/>
    <property type="molecule type" value="Genomic_DNA"/>
</dbReference>
<dbReference type="InterPro" id="IPR018247">
    <property type="entry name" value="EF_Hand_1_Ca_BS"/>
</dbReference>
<keyword evidence="1" id="KW-0378">Hydrolase</keyword>
<reference evidence="5 6" key="1">
    <citation type="submission" date="2018-04" db="EMBL/GenBank/DDBJ databases">
        <title>Halococcoides cellulosivorans gen. nov., sp. nov., an extremely halophilic cellulose-utilizing haloarchaeon from hypersaline lakes.</title>
        <authorList>
            <person name="Sorokin D.Y."/>
            <person name="Toshchakov S.V."/>
            <person name="Samarov N.I."/>
            <person name="Korzhenkov A."/>
            <person name="Kublanov I.V."/>
        </authorList>
    </citation>
    <scope>NUCLEOTIDE SEQUENCE [LARGE SCALE GENOMIC DNA]</scope>
    <source>
        <strain evidence="5 6">HArcel1</strain>
    </source>
</reference>
<dbReference type="PROSITE" id="PS00018">
    <property type="entry name" value="EF_HAND_1"/>
    <property type="match status" value="1"/>
</dbReference>
<protein>
    <recommendedName>
        <fullName evidence="4">Glycoside hydrolase family 5 domain-containing protein</fullName>
    </recommendedName>
</protein>
<name>A0A2R4X111_9EURY</name>
<dbReference type="AlphaFoldDB" id="A0A2R4X111"/>
<keyword evidence="2" id="KW-0326">Glycosidase</keyword>
<evidence type="ECO:0000313" key="5">
    <source>
        <dbReference type="EMBL" id="AWB27480.1"/>
    </source>
</evidence>
<dbReference type="Proteomes" id="UP000244727">
    <property type="component" value="Chromosome"/>
</dbReference>
<dbReference type="PROSITE" id="PS51318">
    <property type="entry name" value="TAT"/>
    <property type="match status" value="1"/>
</dbReference>
<dbReference type="PANTHER" id="PTHR34142">
    <property type="entry name" value="ENDO-BETA-1,4-GLUCANASE A"/>
    <property type="match status" value="1"/>
</dbReference>
<evidence type="ECO:0000256" key="3">
    <source>
        <dbReference type="SAM" id="MobiDB-lite"/>
    </source>
</evidence>
<dbReference type="Pfam" id="PF00404">
    <property type="entry name" value="Dockerin_1"/>
    <property type="match status" value="1"/>
</dbReference>
<dbReference type="KEGG" id="harc:HARCEL1_07050"/>
<keyword evidence="6" id="KW-1185">Reference proteome</keyword>
<dbReference type="InterPro" id="IPR017853">
    <property type="entry name" value="GH"/>
</dbReference>
<sequence length="528" mass="57947">MTQDHTDSTPASTARQSRRTFLKTVAAGTAGGLALSAIGTPTAGGIPTPRLERSGADIVDPTGQKVVLRGVNIADPRRINATAQARGKTTEQVIDFATDESAGWNSRVIRLPIHPGDVAGLPPIPHADVRVHEPITFTEEELLSYCENHLDPAVERCKQNGAYAIVDYHRHWGEGELPWDDPTLSEEVQLFWDVVAPRYAAEDHVIYEMYNEPTAPNMGGTPVVNGWSADIWSDWVETCQPWIDTIREHSDTFTIVGSPMWSQYPEGSLVEEPDGGNLGYTYHIYPGHSISDTGDWDGTIEGEDDDATDQNNGEGVYECHEEVPLFVTEFGWQTDIGAYPTIGTTEEFGEPFLAWLEENELSWTAWCFDPVWLSAMVERDFPTDDSEDAIGDPYSGTIPTHCEDLPCDWVALDGADMGEYVRQVLEEKANDMVPGEGSSETTPTPTDPTPTTTTPTPDEPTWPAGATDPDGDGRYEDINGDGTANFPDVNTLFQNADSPEVQANDSFYDFDGDGDVDMQDVLALFEMV</sequence>
<evidence type="ECO:0000259" key="4">
    <source>
        <dbReference type="Pfam" id="PF00150"/>
    </source>
</evidence>
<dbReference type="InterPro" id="IPR006311">
    <property type="entry name" value="TAT_signal"/>
</dbReference>
<dbReference type="GeneID" id="36512251"/>
<feature type="compositionally biased region" description="Low complexity" evidence="3">
    <location>
        <begin position="440"/>
        <end position="461"/>
    </location>
</feature>
<evidence type="ECO:0000256" key="2">
    <source>
        <dbReference type="ARBA" id="ARBA00023295"/>
    </source>
</evidence>
<dbReference type="PANTHER" id="PTHR34142:SF1">
    <property type="entry name" value="GLYCOSIDE HYDROLASE FAMILY 5 DOMAIN-CONTAINING PROTEIN"/>
    <property type="match status" value="1"/>
</dbReference>
<evidence type="ECO:0000256" key="1">
    <source>
        <dbReference type="ARBA" id="ARBA00022801"/>
    </source>
</evidence>
<dbReference type="InterPro" id="IPR001547">
    <property type="entry name" value="Glyco_hydro_5"/>
</dbReference>
<feature type="region of interest" description="Disordered" evidence="3">
    <location>
        <begin position="429"/>
        <end position="491"/>
    </location>
</feature>
<dbReference type="Pfam" id="PF00150">
    <property type="entry name" value="Cellulase"/>
    <property type="match status" value="1"/>
</dbReference>
<dbReference type="InterPro" id="IPR018087">
    <property type="entry name" value="Glyco_hydro_5_CS"/>
</dbReference>
<feature type="domain" description="Glycoside hydrolase family 5" evidence="4">
    <location>
        <begin position="59"/>
        <end position="369"/>
    </location>
</feature>
<dbReference type="InterPro" id="IPR036439">
    <property type="entry name" value="Dockerin_dom_sf"/>
</dbReference>
<proteinExistence type="predicted"/>
<accession>A0A2R4X111</accession>
<dbReference type="GO" id="GO:0000272">
    <property type="term" value="P:polysaccharide catabolic process"/>
    <property type="evidence" value="ECO:0007669"/>
    <property type="project" value="InterPro"/>
</dbReference>
<gene>
    <name evidence="5" type="ORF">HARCEL1_07050</name>
</gene>
<dbReference type="InterPro" id="IPR002105">
    <property type="entry name" value="Dockerin_1_rpt"/>
</dbReference>
<dbReference type="RefSeq" id="WP_108381849.1">
    <property type="nucleotide sequence ID" value="NZ_CP028858.1"/>
</dbReference>
<dbReference type="GO" id="GO:0004553">
    <property type="term" value="F:hydrolase activity, hydrolyzing O-glycosyl compounds"/>
    <property type="evidence" value="ECO:0007669"/>
    <property type="project" value="InterPro"/>
</dbReference>
<dbReference type="SUPFAM" id="SSF63446">
    <property type="entry name" value="Type I dockerin domain"/>
    <property type="match status" value="1"/>
</dbReference>
<dbReference type="Gene3D" id="3.20.20.80">
    <property type="entry name" value="Glycosidases"/>
    <property type="match status" value="1"/>
</dbReference>
<dbReference type="SUPFAM" id="SSF51445">
    <property type="entry name" value="(Trans)glycosidases"/>
    <property type="match status" value="1"/>
</dbReference>
<dbReference type="PROSITE" id="PS00659">
    <property type="entry name" value="GLYCOSYL_HYDROL_F5"/>
    <property type="match status" value="1"/>
</dbReference>